<dbReference type="Proteomes" id="UP000244855">
    <property type="component" value="Unassembled WGS sequence"/>
</dbReference>
<keyword evidence="3" id="KW-1185">Reference proteome</keyword>
<name>A0A2V1DDN9_9PLEO</name>
<dbReference type="OrthoDB" id="5130616at2759"/>
<accession>A0A2V1DDN9</accession>
<dbReference type="PROSITE" id="PS50181">
    <property type="entry name" value="FBOX"/>
    <property type="match status" value="1"/>
</dbReference>
<dbReference type="InterPro" id="IPR036047">
    <property type="entry name" value="F-box-like_dom_sf"/>
</dbReference>
<evidence type="ECO:0000313" key="2">
    <source>
        <dbReference type="EMBL" id="PVH96158.1"/>
    </source>
</evidence>
<dbReference type="AlphaFoldDB" id="A0A2V1DDN9"/>
<feature type="domain" description="F-box" evidence="1">
    <location>
        <begin position="4"/>
        <end position="49"/>
    </location>
</feature>
<dbReference type="Pfam" id="PF00646">
    <property type="entry name" value="F-box"/>
    <property type="match status" value="1"/>
</dbReference>
<dbReference type="SUPFAM" id="SSF81383">
    <property type="entry name" value="F-box domain"/>
    <property type="match status" value="1"/>
</dbReference>
<sequence>MSPFSVEHNIPQEVIDIILSHCTQGSLITLSRCSKKMNRIVTPSLYREICFRPRTTRVNPQLPKRHVDEHGRATLSTMQWFLPFAHLMLMSPGHASYVRSLTIENLEEPLVLEGNRPWPESDIQILHHSLTRVCQKCTTSEEDAHEVFELVRSGDDWNAVFALFFMHLGNLQRLCFPPGSGYSHFAPACEKGLVRVLRLVARGREGGSAAVQDSTPLDIMFSVDTLRRPRTQVEIVAFLLNRPNIRSLYAWKLDLGVGRSYLDDVEQGNGILQLKPCSLGVEFIELRESAFNHEHFHHLMQAVIPGALKTLIFTPERFYVDNHDPKQVLESLRAHHSTLERLDLPNILKIPSNGAPISFQAFKNLRKLKVAPVYIWGSNGLLRKAAVRDPSSIPMLRDALPSTLDELWITNVDAEDRHPGYITTLILPALSLLISHRDDSFPHLTHVCVSFRTTICYGYQPADLTWLQVLHPLALSAQKQGITLTINPRAEDEYRGEFLSVVRPWGWHEDVEWTDQTCPYDEPETFSRRIALSRRIAIAEVSDVLDAVGEVIVVADGMEP</sequence>
<evidence type="ECO:0000259" key="1">
    <source>
        <dbReference type="PROSITE" id="PS50181"/>
    </source>
</evidence>
<gene>
    <name evidence="2" type="ORF">DM02DRAFT_632215</name>
</gene>
<reference evidence="2 3" key="1">
    <citation type="journal article" date="2018" name="Sci. Rep.">
        <title>Comparative genomics provides insights into the lifestyle and reveals functional heterogeneity of dark septate endophytic fungi.</title>
        <authorList>
            <person name="Knapp D.G."/>
            <person name="Nemeth J.B."/>
            <person name="Barry K."/>
            <person name="Hainaut M."/>
            <person name="Henrissat B."/>
            <person name="Johnson J."/>
            <person name="Kuo A."/>
            <person name="Lim J.H.P."/>
            <person name="Lipzen A."/>
            <person name="Nolan M."/>
            <person name="Ohm R.A."/>
            <person name="Tamas L."/>
            <person name="Grigoriev I.V."/>
            <person name="Spatafora J.W."/>
            <person name="Nagy L.G."/>
            <person name="Kovacs G.M."/>
        </authorList>
    </citation>
    <scope>NUCLEOTIDE SEQUENCE [LARGE SCALE GENOMIC DNA]</scope>
    <source>
        <strain evidence="2 3">DSE2036</strain>
    </source>
</reference>
<protein>
    <recommendedName>
        <fullName evidence="1">F-box domain-containing protein</fullName>
    </recommendedName>
</protein>
<dbReference type="InterPro" id="IPR001810">
    <property type="entry name" value="F-box_dom"/>
</dbReference>
<organism evidence="2 3">
    <name type="scientific">Periconia macrospinosa</name>
    <dbReference type="NCBI Taxonomy" id="97972"/>
    <lineage>
        <taxon>Eukaryota</taxon>
        <taxon>Fungi</taxon>
        <taxon>Dikarya</taxon>
        <taxon>Ascomycota</taxon>
        <taxon>Pezizomycotina</taxon>
        <taxon>Dothideomycetes</taxon>
        <taxon>Pleosporomycetidae</taxon>
        <taxon>Pleosporales</taxon>
        <taxon>Massarineae</taxon>
        <taxon>Periconiaceae</taxon>
        <taxon>Periconia</taxon>
    </lineage>
</organism>
<evidence type="ECO:0000313" key="3">
    <source>
        <dbReference type="Proteomes" id="UP000244855"/>
    </source>
</evidence>
<proteinExistence type="predicted"/>
<dbReference type="EMBL" id="KZ805472">
    <property type="protein sequence ID" value="PVH96158.1"/>
    <property type="molecule type" value="Genomic_DNA"/>
</dbReference>
<dbReference type="STRING" id="97972.A0A2V1DDN9"/>